<keyword evidence="5 10" id="KW-0274">FAD</keyword>
<dbReference type="GO" id="GO:0000166">
    <property type="term" value="F:nucleotide binding"/>
    <property type="evidence" value="ECO:0007669"/>
    <property type="project" value="UniProtKB-KW"/>
</dbReference>
<evidence type="ECO:0000256" key="1">
    <source>
        <dbReference type="ARBA" id="ARBA00004739"/>
    </source>
</evidence>
<dbReference type="STRING" id="276.THFILI_05140"/>
<dbReference type="InterPro" id="IPR008219">
    <property type="entry name" value="PRODH_bac_arc"/>
</dbReference>
<keyword evidence="4 10" id="KW-0547">Nucleotide-binding</keyword>
<dbReference type="SUPFAM" id="SSF51730">
    <property type="entry name" value="FAD-linked oxidoreductase"/>
    <property type="match status" value="1"/>
</dbReference>
<dbReference type="InterPro" id="IPR015659">
    <property type="entry name" value="Proline_oxidase"/>
</dbReference>
<feature type="binding site" evidence="10">
    <location>
        <position position="134"/>
    </location>
    <ligand>
        <name>FAD</name>
        <dbReference type="ChEBI" id="CHEBI:57692"/>
    </ligand>
</feature>
<evidence type="ECO:0000256" key="3">
    <source>
        <dbReference type="ARBA" id="ARBA00022630"/>
    </source>
</evidence>
<organism evidence="13 14">
    <name type="scientific">Thermus filiformis</name>
    <dbReference type="NCBI Taxonomy" id="276"/>
    <lineage>
        <taxon>Bacteria</taxon>
        <taxon>Thermotogati</taxon>
        <taxon>Deinococcota</taxon>
        <taxon>Deinococci</taxon>
        <taxon>Thermales</taxon>
        <taxon>Thermaceae</taxon>
        <taxon>Thermus</taxon>
    </lineage>
</organism>
<evidence type="ECO:0000259" key="12">
    <source>
        <dbReference type="Pfam" id="PF01619"/>
    </source>
</evidence>
<keyword evidence="11" id="KW-0175">Coiled coil</keyword>
<dbReference type="InterPro" id="IPR002872">
    <property type="entry name" value="Proline_DH_dom"/>
</dbReference>
<feature type="binding site" evidence="10">
    <location>
        <begin position="226"/>
        <end position="227"/>
    </location>
    <ligand>
        <name>FAD</name>
        <dbReference type="ChEBI" id="CHEBI:57692"/>
    </ligand>
</feature>
<evidence type="ECO:0000256" key="9">
    <source>
        <dbReference type="PIRSR" id="PIRSR000196-1"/>
    </source>
</evidence>
<keyword evidence="6" id="KW-0560">Oxidoreductase</keyword>
<feature type="coiled-coil region" evidence="11">
    <location>
        <begin position="59"/>
        <end position="86"/>
    </location>
</feature>
<keyword evidence="14" id="KW-1185">Reference proteome</keyword>
<dbReference type="PANTHER" id="PTHR13914">
    <property type="entry name" value="PROLINE OXIDASE"/>
    <property type="match status" value="1"/>
</dbReference>
<dbReference type="RefSeq" id="WP_038064574.1">
    <property type="nucleotide sequence ID" value="NZ_JPSL02000038.1"/>
</dbReference>
<proteinExistence type="predicted"/>
<dbReference type="PIRSF" id="PIRSF000196">
    <property type="entry name" value="Pro_dehydrog"/>
    <property type="match status" value="1"/>
</dbReference>
<feature type="binding site" evidence="10">
    <location>
        <begin position="187"/>
        <end position="189"/>
    </location>
    <ligand>
        <name>FAD</name>
        <dbReference type="ChEBI" id="CHEBI:57692"/>
    </ligand>
</feature>
<evidence type="ECO:0000256" key="10">
    <source>
        <dbReference type="PIRSR" id="PIRSR000196-2"/>
    </source>
</evidence>
<evidence type="ECO:0000256" key="2">
    <source>
        <dbReference type="ARBA" id="ARBA00012695"/>
    </source>
</evidence>
<keyword evidence="7" id="KW-0642">Proline metabolism</keyword>
<comment type="catalytic activity">
    <reaction evidence="8">
        <text>L-proline + a quinone = (S)-1-pyrroline-5-carboxylate + a quinol + H(+)</text>
        <dbReference type="Rhea" id="RHEA:23784"/>
        <dbReference type="ChEBI" id="CHEBI:15378"/>
        <dbReference type="ChEBI" id="CHEBI:17388"/>
        <dbReference type="ChEBI" id="CHEBI:24646"/>
        <dbReference type="ChEBI" id="CHEBI:60039"/>
        <dbReference type="ChEBI" id="CHEBI:132124"/>
        <dbReference type="EC" id="1.5.5.2"/>
    </reaction>
</comment>
<keyword evidence="3" id="KW-0285">Flavoprotein</keyword>
<evidence type="ECO:0000313" key="14">
    <source>
        <dbReference type="Proteomes" id="UP000030364"/>
    </source>
</evidence>
<evidence type="ECO:0000256" key="7">
    <source>
        <dbReference type="ARBA" id="ARBA00023062"/>
    </source>
</evidence>
<dbReference type="NCBIfam" id="NF045947">
    <property type="entry name" value="ProDh_Thermus"/>
    <property type="match status" value="1"/>
</dbReference>
<dbReference type="GO" id="GO:0010133">
    <property type="term" value="P:L-proline catabolic process to L-glutamate"/>
    <property type="evidence" value="ECO:0007669"/>
    <property type="project" value="UniProtKB-UniPathway"/>
</dbReference>
<accession>A0A0A2WPQ8</accession>
<evidence type="ECO:0000256" key="5">
    <source>
        <dbReference type="ARBA" id="ARBA00022827"/>
    </source>
</evidence>
<feature type="binding site" evidence="9">
    <location>
        <position position="289"/>
    </location>
    <ligand>
        <name>substrate</name>
    </ligand>
</feature>
<evidence type="ECO:0000256" key="11">
    <source>
        <dbReference type="SAM" id="Coils"/>
    </source>
</evidence>
<dbReference type="AlphaFoldDB" id="A0A0A2WPQ8"/>
<protein>
    <recommendedName>
        <fullName evidence="2">proline dehydrogenase</fullName>
        <ecNumber evidence="2">1.5.5.2</ecNumber>
    </recommendedName>
</protein>
<dbReference type="EMBL" id="JPSL02000038">
    <property type="protein sequence ID" value="KGQ21808.1"/>
    <property type="molecule type" value="Genomic_DNA"/>
</dbReference>
<dbReference type="PATRIC" id="fig|276.5.peg.1380"/>
<feature type="binding site" evidence="9">
    <location>
        <position position="99"/>
    </location>
    <ligand>
        <name>substrate</name>
    </ligand>
</feature>
<feature type="binding site" evidence="10">
    <location>
        <position position="163"/>
    </location>
    <ligand>
        <name>FAD</name>
        <dbReference type="ChEBI" id="CHEBI:57692"/>
    </ligand>
</feature>
<evidence type="ECO:0000313" key="13">
    <source>
        <dbReference type="EMBL" id="KGQ21808.1"/>
    </source>
</evidence>
<dbReference type="Pfam" id="PF01619">
    <property type="entry name" value="Pro_dh"/>
    <property type="match status" value="1"/>
</dbReference>
<dbReference type="PANTHER" id="PTHR13914:SF0">
    <property type="entry name" value="PROLINE DEHYDROGENASE 1, MITOCHONDRIAL"/>
    <property type="match status" value="1"/>
</dbReference>
<dbReference type="InterPro" id="IPR029041">
    <property type="entry name" value="FAD-linked_oxidoreductase-like"/>
</dbReference>
<dbReference type="EC" id="1.5.5.2" evidence="2"/>
<reference evidence="13 14" key="1">
    <citation type="journal article" date="2015" name="Genome Announc.">
        <title>Draft Genome Sequence of the Thermophile Thermus filiformis ATCC 43280, Producer of Carotenoid-(Di)glucoside-Branched Fatty Acid (Di)esters and Source of Hyperthermostable Enzymes of Biotechnological Interest.</title>
        <authorList>
            <person name="Mandelli F."/>
            <person name="Oliveira Ramires B."/>
            <person name="Couger M.B."/>
            <person name="Paixao D.A."/>
            <person name="Camilo C.M."/>
            <person name="Polikarpov I."/>
            <person name="Prade R."/>
            <person name="Riano-Pachon D.M."/>
            <person name="Squina F.M."/>
        </authorList>
    </citation>
    <scope>NUCLEOTIDE SEQUENCE [LARGE SCALE GENOMIC DNA]</scope>
    <source>
        <strain evidence="13 14">ATCC 43280</strain>
    </source>
</reference>
<gene>
    <name evidence="13" type="ORF">THFILI_05140</name>
</gene>
<evidence type="ECO:0000256" key="4">
    <source>
        <dbReference type="ARBA" id="ARBA00022741"/>
    </source>
</evidence>
<dbReference type="Proteomes" id="UP000030364">
    <property type="component" value="Unassembled WGS sequence"/>
</dbReference>
<comment type="pathway">
    <text evidence="1">Amino-acid degradation; L-proline degradation into L-glutamate; L-glutamate from L-proline: step 1/2.</text>
</comment>
<comment type="cofactor">
    <cofactor evidence="10">
        <name>FAD</name>
        <dbReference type="ChEBI" id="CHEBI:57692"/>
    </cofactor>
    <text evidence="10">Binds 1 FAD per subunit.</text>
</comment>
<feature type="binding site" evidence="9">
    <location>
        <position position="288"/>
    </location>
    <ligand>
        <name>substrate</name>
    </ligand>
</feature>
<dbReference type="GO" id="GO:0004657">
    <property type="term" value="F:proline dehydrogenase activity"/>
    <property type="evidence" value="ECO:0007669"/>
    <property type="project" value="UniProtKB-EC"/>
</dbReference>
<evidence type="ECO:0000256" key="6">
    <source>
        <dbReference type="ARBA" id="ARBA00023002"/>
    </source>
</evidence>
<feature type="domain" description="Proline dehydrogenase" evidence="12">
    <location>
        <begin position="44"/>
        <end position="292"/>
    </location>
</feature>
<sequence length="312" mass="36165">MDLTLAYRSLVLQVAEHPWVKGLILRRGRGLYRRYVAGETLEEALKAAEALEKEGVHAILDLLGEMVRSEEEARAFQEEILKLVRALAQKPWPRYVSLKLTQLGLDLSEELALELMRGILREAEAAGVFVRMDMEDSPRVEATLRIYEALRKEGFAGLGLVLQSYLYRTEKDLDWILPYRPNVRLVKGAYKEPKEVAFQDKRLIDAEFLHLMKRMLREGVYVAIATHDPRLIGEAKRYTEAMGIPKDRFEFQLLFGVRPEEQRRLAREGYTVRAYVPYGRFWYPYLSRRIAERPENLWLVVRSLLGGLAQNG</sequence>
<comment type="caution">
    <text evidence="13">The sequence shown here is derived from an EMBL/GenBank/DDBJ whole genome shotgun (WGS) entry which is preliminary data.</text>
</comment>
<dbReference type="Gene3D" id="3.20.20.220">
    <property type="match status" value="1"/>
</dbReference>
<evidence type="ECO:0000256" key="8">
    <source>
        <dbReference type="ARBA" id="ARBA00048779"/>
    </source>
</evidence>
<dbReference type="OrthoDB" id="9773461at2"/>
<feature type="binding site" evidence="10">
    <location>
        <position position="201"/>
    </location>
    <ligand>
        <name>FAD</name>
        <dbReference type="ChEBI" id="CHEBI:57692"/>
    </ligand>
</feature>
<name>A0A0A2WPQ8_THEFI</name>
<dbReference type="UniPathway" id="UPA00261">
    <property type="reaction ID" value="UER00373"/>
</dbReference>